<evidence type="ECO:0000256" key="2">
    <source>
        <dbReference type="ARBA" id="ARBA00022638"/>
    </source>
</evidence>
<dbReference type="InterPro" id="IPR051056">
    <property type="entry name" value="Glycosyl_Hydrolase_73"/>
</dbReference>
<dbReference type="PANTHER" id="PTHR33308:SF10">
    <property type="entry name" value="EXO-GLUCOSAMINIDASE LYTG"/>
    <property type="match status" value="1"/>
</dbReference>
<feature type="domain" description="LysM" evidence="5">
    <location>
        <begin position="234"/>
        <end position="278"/>
    </location>
</feature>
<dbReference type="Gene3D" id="4.10.80.30">
    <property type="entry name" value="DNA polymerase, domain 6"/>
    <property type="match status" value="1"/>
</dbReference>
<evidence type="ECO:0000313" key="6">
    <source>
        <dbReference type="EMBL" id="MBP1083518.1"/>
    </source>
</evidence>
<dbReference type="SMART" id="SM00257">
    <property type="entry name" value="LysM"/>
    <property type="match status" value="2"/>
</dbReference>
<organism evidence="6 7">
    <name type="scientific">Bacillus capparidis</name>
    <dbReference type="NCBI Taxonomy" id="1840411"/>
    <lineage>
        <taxon>Bacteria</taxon>
        <taxon>Bacillati</taxon>
        <taxon>Bacillota</taxon>
        <taxon>Bacilli</taxon>
        <taxon>Bacillales</taxon>
        <taxon>Bacillaceae</taxon>
        <taxon>Bacillus</taxon>
    </lineage>
</organism>
<dbReference type="InterPro" id="IPR018392">
    <property type="entry name" value="LysM"/>
</dbReference>
<comment type="caution">
    <text evidence="6">The sequence shown here is derived from an EMBL/GenBank/DDBJ whole genome shotgun (WGS) entry which is preliminary data.</text>
</comment>
<dbReference type="Pfam" id="PF01476">
    <property type="entry name" value="LysM"/>
    <property type="match status" value="2"/>
</dbReference>
<evidence type="ECO:0000313" key="7">
    <source>
        <dbReference type="Proteomes" id="UP000674416"/>
    </source>
</evidence>
<evidence type="ECO:0000259" key="5">
    <source>
        <dbReference type="PROSITE" id="PS51782"/>
    </source>
</evidence>
<evidence type="ECO:0000256" key="3">
    <source>
        <dbReference type="ARBA" id="ARBA00022801"/>
    </source>
</evidence>
<accession>A0ABS4D1L4</accession>
<proteinExistence type="predicted"/>
<dbReference type="SMART" id="SM00047">
    <property type="entry name" value="LYZ2"/>
    <property type="match status" value="1"/>
</dbReference>
<keyword evidence="3" id="KW-0378">Hydrolase</keyword>
<evidence type="ECO:0000256" key="1">
    <source>
        <dbReference type="ARBA" id="ARBA00022529"/>
    </source>
</evidence>
<dbReference type="SUPFAM" id="SSF54106">
    <property type="entry name" value="LysM domain"/>
    <property type="match status" value="2"/>
</dbReference>
<sequence length="279" mass="30926">MSFINEIAPHAKRIYKEDGILASIIIAQAIHESNWGKSGLAQRGKNLFGIKGAYNGSSVKMPTTEFKNGNPYRVNAAFRKYPSWYESLKDLATLYNNGVSWDRNKYKKVIGETNYVHAAAAIQAAGYATDPKYAEKLIKTIEANDLTKYDKGSVDKAEDNSSIKRASVEKTPYSPKVSVYIVERGDTLSGIAKRFKTSVKALQSLNNITNPNLIHPGLELKVSGTVSKLMAKKEYYTIKAGDNLTKIAKKYSTSVQRLQSLNNIKNPNVIIAGKKIRVK</sequence>
<dbReference type="EMBL" id="JAFDST010000006">
    <property type="protein sequence ID" value="MBP1083518.1"/>
    <property type="molecule type" value="Genomic_DNA"/>
</dbReference>
<protein>
    <recommendedName>
        <fullName evidence="4">Peptidoglycan hydrolase</fullName>
    </recommendedName>
</protein>
<name>A0ABS4D1L4_9BACI</name>
<evidence type="ECO:0000256" key="4">
    <source>
        <dbReference type="ARBA" id="ARBA00032108"/>
    </source>
</evidence>
<dbReference type="RefSeq" id="WP_211086288.1">
    <property type="nucleotide sequence ID" value="NZ_JAFDST010000006.1"/>
</dbReference>
<dbReference type="PRINTS" id="PR01002">
    <property type="entry name" value="FLGFLGJ"/>
</dbReference>
<dbReference type="Pfam" id="PF01832">
    <property type="entry name" value="Glucosaminidase"/>
    <property type="match status" value="1"/>
</dbReference>
<keyword evidence="7" id="KW-1185">Reference proteome</keyword>
<dbReference type="InterPro" id="IPR002901">
    <property type="entry name" value="MGlyc_endo_b_GlcNAc-like_dom"/>
</dbReference>
<dbReference type="PROSITE" id="PS51782">
    <property type="entry name" value="LYSM"/>
    <property type="match status" value="2"/>
</dbReference>
<dbReference type="Gene3D" id="1.10.530.10">
    <property type="match status" value="1"/>
</dbReference>
<keyword evidence="1" id="KW-0929">Antimicrobial</keyword>
<dbReference type="InterPro" id="IPR036779">
    <property type="entry name" value="LysM_dom_sf"/>
</dbReference>
<dbReference type="Proteomes" id="UP000674416">
    <property type="component" value="Unassembled WGS sequence"/>
</dbReference>
<reference evidence="6 7" key="1">
    <citation type="submission" date="2021-01" db="EMBL/GenBank/DDBJ databases">
        <title>Genomic Encyclopedia of Type Strains, Phase IV (KMG-IV): sequencing the most valuable type-strain genomes for metagenomic binning, comparative biology and taxonomic classification.</title>
        <authorList>
            <person name="Goeker M."/>
        </authorList>
    </citation>
    <scope>NUCLEOTIDE SEQUENCE [LARGE SCALE GENOMIC DNA]</scope>
    <source>
        <strain evidence="6 7">DSM 103394</strain>
    </source>
</reference>
<dbReference type="Gene3D" id="3.10.350.10">
    <property type="entry name" value="LysM domain"/>
    <property type="match status" value="2"/>
</dbReference>
<feature type="domain" description="LysM" evidence="5">
    <location>
        <begin position="178"/>
        <end position="222"/>
    </location>
</feature>
<dbReference type="CDD" id="cd00118">
    <property type="entry name" value="LysM"/>
    <property type="match status" value="2"/>
</dbReference>
<keyword evidence="2" id="KW-0081">Bacteriolytic enzyme</keyword>
<dbReference type="PANTHER" id="PTHR33308">
    <property type="entry name" value="PEPTIDOGLYCAN HYDROLASE FLGJ"/>
    <property type="match status" value="1"/>
</dbReference>
<gene>
    <name evidence="6" type="ORF">JOC74_004046</name>
</gene>